<keyword evidence="8" id="KW-0408">Iron</keyword>
<dbReference type="AlphaFoldDB" id="A0A0L0GBN8"/>
<dbReference type="InterPro" id="IPR044862">
    <property type="entry name" value="Pro_4_hyd_alph_FE2OG_OXY"/>
</dbReference>
<dbReference type="Pfam" id="PF13640">
    <property type="entry name" value="2OG-FeII_Oxy_3"/>
    <property type="match status" value="1"/>
</dbReference>
<dbReference type="PANTHER" id="PTHR24178:SF9">
    <property type="entry name" value="ANK_REP_REGION DOMAIN-CONTAINING PROTEIN"/>
    <property type="match status" value="1"/>
</dbReference>
<keyword evidence="13" id="KW-1185">Reference proteome</keyword>
<evidence type="ECO:0000256" key="3">
    <source>
        <dbReference type="ARBA" id="ARBA00022737"/>
    </source>
</evidence>
<keyword evidence="9 10" id="KW-0040">ANK repeat</keyword>
<dbReference type="GO" id="GO:0031418">
    <property type="term" value="F:L-ascorbic acid binding"/>
    <property type="evidence" value="ECO:0007669"/>
    <property type="project" value="InterPro"/>
</dbReference>
<keyword evidence="2" id="KW-0479">Metal-binding</keyword>
<dbReference type="InterPro" id="IPR017907">
    <property type="entry name" value="Znf_RING_CS"/>
</dbReference>
<keyword evidence="4" id="KW-0863">Zinc-finger</keyword>
<dbReference type="PROSITE" id="PS50297">
    <property type="entry name" value="ANK_REP_REGION"/>
    <property type="match status" value="1"/>
</dbReference>
<dbReference type="GO" id="GO:0016705">
    <property type="term" value="F:oxidoreductase activity, acting on paired donors, with incorporation or reduction of molecular oxygen"/>
    <property type="evidence" value="ECO:0007669"/>
    <property type="project" value="InterPro"/>
</dbReference>
<dbReference type="eggNOG" id="KOG0504">
    <property type="taxonomic scope" value="Eukaryota"/>
</dbReference>
<evidence type="ECO:0000256" key="10">
    <source>
        <dbReference type="PROSITE-ProRule" id="PRU00023"/>
    </source>
</evidence>
<dbReference type="SUPFAM" id="SSF48403">
    <property type="entry name" value="Ankyrin repeat"/>
    <property type="match status" value="1"/>
</dbReference>
<keyword evidence="5" id="KW-0862">Zinc</keyword>
<dbReference type="RefSeq" id="XP_014160226.1">
    <property type="nucleotide sequence ID" value="XM_014304751.1"/>
</dbReference>
<dbReference type="EMBL" id="KQ241657">
    <property type="protein sequence ID" value="KNC86324.1"/>
    <property type="molecule type" value="Genomic_DNA"/>
</dbReference>
<reference evidence="12 13" key="1">
    <citation type="submission" date="2011-02" db="EMBL/GenBank/DDBJ databases">
        <title>The Genome Sequence of Sphaeroforma arctica JP610.</title>
        <authorList>
            <consortium name="The Broad Institute Genome Sequencing Platform"/>
            <person name="Russ C."/>
            <person name="Cuomo C."/>
            <person name="Young S.K."/>
            <person name="Zeng Q."/>
            <person name="Gargeya S."/>
            <person name="Alvarado L."/>
            <person name="Berlin A."/>
            <person name="Chapman S.B."/>
            <person name="Chen Z."/>
            <person name="Freedman E."/>
            <person name="Gellesch M."/>
            <person name="Goldberg J."/>
            <person name="Griggs A."/>
            <person name="Gujja S."/>
            <person name="Heilman E."/>
            <person name="Heiman D."/>
            <person name="Howarth C."/>
            <person name="Mehta T."/>
            <person name="Neiman D."/>
            <person name="Pearson M."/>
            <person name="Roberts A."/>
            <person name="Saif S."/>
            <person name="Shea T."/>
            <person name="Shenoy N."/>
            <person name="Sisk P."/>
            <person name="Stolte C."/>
            <person name="Sykes S."/>
            <person name="White J."/>
            <person name="Yandava C."/>
            <person name="Burger G."/>
            <person name="Gray M.W."/>
            <person name="Holland P.W.H."/>
            <person name="King N."/>
            <person name="Lang F.B.F."/>
            <person name="Roger A.J."/>
            <person name="Ruiz-Trillo I."/>
            <person name="Haas B."/>
            <person name="Nusbaum C."/>
            <person name="Birren B."/>
        </authorList>
    </citation>
    <scope>NUCLEOTIDE SEQUENCE [LARGE SCALE GENOMIC DNA]</scope>
    <source>
        <strain evidence="12 13">JP610</strain>
    </source>
</reference>
<dbReference type="PROSITE" id="PS00518">
    <property type="entry name" value="ZF_RING_1"/>
    <property type="match status" value="1"/>
</dbReference>
<dbReference type="GO" id="GO:0051213">
    <property type="term" value="F:dioxygenase activity"/>
    <property type="evidence" value="ECO:0007669"/>
    <property type="project" value="UniProtKB-KW"/>
</dbReference>
<dbReference type="PROSITE" id="PS51471">
    <property type="entry name" value="FE2OG_OXY"/>
    <property type="match status" value="1"/>
</dbReference>
<evidence type="ECO:0000256" key="8">
    <source>
        <dbReference type="ARBA" id="ARBA00023004"/>
    </source>
</evidence>
<evidence type="ECO:0000256" key="2">
    <source>
        <dbReference type="ARBA" id="ARBA00022723"/>
    </source>
</evidence>
<dbReference type="STRING" id="667725.A0A0L0GBN8"/>
<evidence type="ECO:0000256" key="9">
    <source>
        <dbReference type="ARBA" id="ARBA00023043"/>
    </source>
</evidence>
<dbReference type="GeneID" id="25902022"/>
<dbReference type="GO" id="GO:0005506">
    <property type="term" value="F:iron ion binding"/>
    <property type="evidence" value="ECO:0007669"/>
    <property type="project" value="InterPro"/>
</dbReference>
<dbReference type="Proteomes" id="UP000054560">
    <property type="component" value="Unassembled WGS sequence"/>
</dbReference>
<protein>
    <recommendedName>
        <fullName evidence="11">Fe2OG dioxygenase domain-containing protein</fullName>
    </recommendedName>
</protein>
<feature type="domain" description="Fe2OG dioxygenase" evidence="11">
    <location>
        <begin position="579"/>
        <end position="691"/>
    </location>
</feature>
<dbReference type="SMART" id="SM00248">
    <property type="entry name" value="ANK"/>
    <property type="match status" value="3"/>
</dbReference>
<dbReference type="Gene3D" id="1.25.40.20">
    <property type="entry name" value="Ankyrin repeat-containing domain"/>
    <property type="match status" value="1"/>
</dbReference>
<dbReference type="InterPro" id="IPR005123">
    <property type="entry name" value="Oxoglu/Fe-dep_dioxygenase_dom"/>
</dbReference>
<evidence type="ECO:0000256" key="4">
    <source>
        <dbReference type="ARBA" id="ARBA00022771"/>
    </source>
</evidence>
<evidence type="ECO:0000256" key="5">
    <source>
        <dbReference type="ARBA" id="ARBA00022833"/>
    </source>
</evidence>
<feature type="repeat" description="ANK" evidence="10">
    <location>
        <begin position="381"/>
        <end position="413"/>
    </location>
</feature>
<evidence type="ECO:0000256" key="7">
    <source>
        <dbReference type="ARBA" id="ARBA00023002"/>
    </source>
</evidence>
<evidence type="ECO:0000256" key="6">
    <source>
        <dbReference type="ARBA" id="ARBA00022964"/>
    </source>
</evidence>
<sequence>MTKLRRKDLLRKQMQHKLRLQILADSHGDPTDYYQLADTWEGPELPQRRPWTDEERHEFLHMINIKKAVHVAVVPIISIDLDLVYKISSDWVNTCAWEDKITALTYSSSTVNGDRCASSLIKAGADPSIRWVKRGEVETVVSYAKLALRNVRAYILSLKLPLAVWLVKQVIFMRKAGVDRLNLGSTKTKSSSLSACETCSRTSVDIEYMPLVWNGCEHVFCEACVWAHICSGDYGLTFACTKCAPTAPTEDDLVVLDNSDGLTPSQRKHNTSEKYYALLGGTHSDGSKGVPKKSPFRALSPIEVRTTLLSLMRAGRKEVLFQTVVFGDVLCLMALYTAGMDVELEDQCGETPLSLSVFYGHVRCVKLLLWAGANPNATDREGNNLCTIAAKRKHSEVLQALLDGGAKLSLANDVERPVVADGGEGVGVARAVTIAAEGCGVQCEPALQGRVDSMLDLITLKNNGVNISADGIAAPCVTVTTLIEPTRAHPGAGATMIDGAFTDEFLDRLISLFHGLPLPPVDAFAEARRNKRRNYSKTCAQRRYFMDHAEWVTDAVNRALALPATAGSAETTAHGCTVTFPRLRFLHYLEEGGRMEPHVDLSKTEPASKINSTHTLILYLHDVEQGGETVLLDKVGGKGAPIITCADGVSDVVLARVLPRRGRLLLFPHLCPHEGLPVVDLPKLFLRGELY</sequence>
<gene>
    <name evidence="12" type="ORF">SARC_01518</name>
</gene>
<proteinExistence type="predicted"/>
<accession>A0A0L0GBN8</accession>
<keyword evidence="7" id="KW-0560">Oxidoreductase</keyword>
<dbReference type="Pfam" id="PF12796">
    <property type="entry name" value="Ank_2"/>
    <property type="match status" value="1"/>
</dbReference>
<dbReference type="GO" id="GO:0008270">
    <property type="term" value="F:zinc ion binding"/>
    <property type="evidence" value="ECO:0007669"/>
    <property type="project" value="UniProtKB-KW"/>
</dbReference>
<feature type="repeat" description="ANK" evidence="10">
    <location>
        <begin position="348"/>
        <end position="380"/>
    </location>
</feature>
<dbReference type="InterPro" id="IPR036770">
    <property type="entry name" value="Ankyrin_rpt-contain_sf"/>
</dbReference>
<name>A0A0L0GBN8_9EUKA</name>
<keyword evidence="3" id="KW-0677">Repeat</keyword>
<dbReference type="OrthoDB" id="539213at2759"/>
<evidence type="ECO:0000313" key="13">
    <source>
        <dbReference type="Proteomes" id="UP000054560"/>
    </source>
</evidence>
<dbReference type="PANTHER" id="PTHR24178">
    <property type="entry name" value="MOLTING PROTEIN MLT-4"/>
    <property type="match status" value="1"/>
</dbReference>
<dbReference type="SMART" id="SM00702">
    <property type="entry name" value="P4Hc"/>
    <property type="match status" value="1"/>
</dbReference>
<dbReference type="InterPro" id="IPR002110">
    <property type="entry name" value="Ankyrin_rpt"/>
</dbReference>
<comment type="cofactor">
    <cofactor evidence="1">
        <name>L-ascorbate</name>
        <dbReference type="ChEBI" id="CHEBI:38290"/>
    </cofactor>
</comment>
<dbReference type="PROSITE" id="PS50088">
    <property type="entry name" value="ANK_REPEAT"/>
    <property type="match status" value="2"/>
</dbReference>
<organism evidence="12 13">
    <name type="scientific">Sphaeroforma arctica JP610</name>
    <dbReference type="NCBI Taxonomy" id="667725"/>
    <lineage>
        <taxon>Eukaryota</taxon>
        <taxon>Ichthyosporea</taxon>
        <taxon>Ichthyophonida</taxon>
        <taxon>Sphaeroforma</taxon>
    </lineage>
</organism>
<evidence type="ECO:0000259" key="11">
    <source>
        <dbReference type="PROSITE" id="PS51471"/>
    </source>
</evidence>
<dbReference type="InterPro" id="IPR006620">
    <property type="entry name" value="Pro_4_hyd_alph"/>
</dbReference>
<evidence type="ECO:0000256" key="1">
    <source>
        <dbReference type="ARBA" id="ARBA00001961"/>
    </source>
</evidence>
<dbReference type="Gene3D" id="2.60.120.620">
    <property type="entry name" value="q2cbj1_9rhob like domain"/>
    <property type="match status" value="1"/>
</dbReference>
<keyword evidence="6" id="KW-0223">Dioxygenase</keyword>
<evidence type="ECO:0000313" key="12">
    <source>
        <dbReference type="EMBL" id="KNC86324.1"/>
    </source>
</evidence>